<feature type="domain" description="HTH tetR-type" evidence="3">
    <location>
        <begin position="9"/>
        <end position="69"/>
    </location>
</feature>
<protein>
    <submittedName>
        <fullName evidence="4">TetR family transcriptional regulator</fullName>
    </submittedName>
</protein>
<evidence type="ECO:0000259" key="3">
    <source>
        <dbReference type="PROSITE" id="PS50977"/>
    </source>
</evidence>
<keyword evidence="5" id="KW-1185">Reference proteome</keyword>
<sequence length="218" mass="25465">MPNKIIQKSRMWKYFIEATVNIIQEEGMDQVTIRKVADRAGYNSSTIYNYFKDLSHLTFFASMTLLKDYTNELASYIKLGDTPLDKYKLAWECFSKYSFSQPEIFHTVFIMDLGAQPEKLLEEYYEIYPSDLINIPESIKPILLQRSVFKRGESMLNIAVNNGLINKNQAEDINEMTNLVWQGMLTTVLNNRTNYDIDEALKMTMKYITKIIVNETEK</sequence>
<dbReference type="PROSITE" id="PS50977">
    <property type="entry name" value="HTH_TETR_2"/>
    <property type="match status" value="1"/>
</dbReference>
<keyword evidence="1 2" id="KW-0238">DNA-binding</keyword>
<proteinExistence type="predicted"/>
<dbReference type="RefSeq" id="WP_381537005.1">
    <property type="nucleotide sequence ID" value="NZ_JBHUGI010000024.1"/>
</dbReference>
<accession>A0ABW4SF51</accession>
<name>A0ABW4SF51_9BACL</name>
<evidence type="ECO:0000256" key="1">
    <source>
        <dbReference type="ARBA" id="ARBA00023125"/>
    </source>
</evidence>
<reference evidence="5" key="1">
    <citation type="journal article" date="2019" name="Int. J. Syst. Evol. Microbiol.">
        <title>The Global Catalogue of Microorganisms (GCM) 10K type strain sequencing project: providing services to taxonomists for standard genome sequencing and annotation.</title>
        <authorList>
            <consortium name="The Broad Institute Genomics Platform"/>
            <consortium name="The Broad Institute Genome Sequencing Center for Infectious Disease"/>
            <person name="Wu L."/>
            <person name="Ma J."/>
        </authorList>
    </citation>
    <scope>NUCLEOTIDE SEQUENCE [LARGE SCALE GENOMIC DNA]</scope>
    <source>
        <strain evidence="5">CGMCC 4.7177</strain>
    </source>
</reference>
<dbReference type="Proteomes" id="UP001597218">
    <property type="component" value="Unassembled WGS sequence"/>
</dbReference>
<dbReference type="Gene3D" id="1.10.357.10">
    <property type="entry name" value="Tetracycline Repressor, domain 2"/>
    <property type="match status" value="1"/>
</dbReference>
<dbReference type="SUPFAM" id="SSF46689">
    <property type="entry name" value="Homeodomain-like"/>
    <property type="match status" value="1"/>
</dbReference>
<dbReference type="InterPro" id="IPR001647">
    <property type="entry name" value="HTH_TetR"/>
</dbReference>
<feature type="DNA-binding region" description="H-T-H motif" evidence="2">
    <location>
        <begin position="32"/>
        <end position="51"/>
    </location>
</feature>
<evidence type="ECO:0000313" key="5">
    <source>
        <dbReference type="Proteomes" id="UP001597218"/>
    </source>
</evidence>
<evidence type="ECO:0000313" key="4">
    <source>
        <dbReference type="EMBL" id="MFD1928021.1"/>
    </source>
</evidence>
<dbReference type="EMBL" id="JBHUGI010000024">
    <property type="protein sequence ID" value="MFD1928021.1"/>
    <property type="molecule type" value="Genomic_DNA"/>
</dbReference>
<dbReference type="Pfam" id="PF00440">
    <property type="entry name" value="TetR_N"/>
    <property type="match status" value="1"/>
</dbReference>
<dbReference type="InterPro" id="IPR009057">
    <property type="entry name" value="Homeodomain-like_sf"/>
</dbReference>
<evidence type="ECO:0000256" key="2">
    <source>
        <dbReference type="PROSITE-ProRule" id="PRU00335"/>
    </source>
</evidence>
<comment type="caution">
    <text evidence="4">The sequence shown here is derived from an EMBL/GenBank/DDBJ whole genome shotgun (WGS) entry which is preliminary data.</text>
</comment>
<organism evidence="4 5">
    <name type="scientific">Sporosarcina siberiensis</name>
    <dbReference type="NCBI Taxonomy" id="1365606"/>
    <lineage>
        <taxon>Bacteria</taxon>
        <taxon>Bacillati</taxon>
        <taxon>Bacillota</taxon>
        <taxon>Bacilli</taxon>
        <taxon>Bacillales</taxon>
        <taxon>Caryophanaceae</taxon>
        <taxon>Sporosarcina</taxon>
    </lineage>
</organism>
<gene>
    <name evidence="4" type="ORF">ACFSFY_08115</name>
</gene>